<comment type="caution">
    <text evidence="1">The sequence shown here is derived from an EMBL/GenBank/DDBJ whole genome shotgun (WGS) entry which is preliminary data.</text>
</comment>
<name>A0A9X2D086_9GAMM</name>
<keyword evidence="2" id="KW-1185">Reference proteome</keyword>
<dbReference type="Proteomes" id="UP001139721">
    <property type="component" value="Unassembled WGS sequence"/>
</dbReference>
<protein>
    <submittedName>
        <fullName evidence="1">Uncharacterized protein</fullName>
    </submittedName>
</protein>
<sequence length="258" mass="30060">MKHIFKNTLKQFSGLLHIDELVYDVQEATLRLRLVNNKTQDYQIYYSFYYPQLNAILSFLEGNTLDEKEAEQLREYNTPFEIQYFTDLWTSTSKSRPDTSMQHDLNQLPLFSRFAAALGRPLDSNTELCLVDKEIINTIKSKISKPIYQEQSPSGQMMNVKALIDKYAENTSKTPYKNFSEQRVSEARDLALERSFLVSPVAKAVGKNLLRKFVCKTPEREEFPSLKEVTLFKLRNMKKTGELLPEHEELLPEDCKIR</sequence>
<dbReference type="AlphaFoldDB" id="A0A9X2D086"/>
<organism evidence="1 2">
    <name type="scientific">Legionella maioricensis</name>
    <dbReference type="NCBI Taxonomy" id="2896528"/>
    <lineage>
        <taxon>Bacteria</taxon>
        <taxon>Pseudomonadati</taxon>
        <taxon>Pseudomonadota</taxon>
        <taxon>Gammaproteobacteria</taxon>
        <taxon>Legionellales</taxon>
        <taxon>Legionellaceae</taxon>
        <taxon>Legionella</taxon>
    </lineage>
</organism>
<accession>A0A9X2D086</accession>
<evidence type="ECO:0000313" key="2">
    <source>
        <dbReference type="Proteomes" id="UP001139721"/>
    </source>
</evidence>
<proteinExistence type="predicted"/>
<dbReference type="EMBL" id="JAJKBJ010000004">
    <property type="protein sequence ID" value="MCL9683472.1"/>
    <property type="molecule type" value="Genomic_DNA"/>
</dbReference>
<dbReference type="RefSeq" id="WP_250420979.1">
    <property type="nucleotide sequence ID" value="NZ_JAJKBJ010000004.1"/>
</dbReference>
<gene>
    <name evidence="1" type="ORF">LOX96_05165</name>
</gene>
<reference evidence="1" key="1">
    <citation type="submission" date="2021-11" db="EMBL/GenBank/DDBJ databases">
        <title>Legionella maioricencis sp. nov., a new species isolated from hot water samples in Mallorca.</title>
        <authorList>
            <person name="Crespi S."/>
            <person name="Drasar V."/>
            <person name="Salva-Serra F."/>
            <person name="Jaen-Luchoro D."/>
            <person name="Pineiro-Iglesias B."/>
            <person name="Aliaga F."/>
            <person name="Fernandez-Juarez V."/>
            <person name="Coll G."/>
            <person name="Moore E.R.B."/>
            <person name="Bennasar-Figueras A."/>
        </authorList>
    </citation>
    <scope>NUCLEOTIDE SEQUENCE</scope>
    <source>
        <strain evidence="1">HCPI-6</strain>
    </source>
</reference>
<evidence type="ECO:0000313" key="1">
    <source>
        <dbReference type="EMBL" id="MCL9683472.1"/>
    </source>
</evidence>